<feature type="domain" description="Endonuclease NucS C-terminal" evidence="2">
    <location>
        <begin position="242"/>
        <end position="317"/>
    </location>
</feature>
<reference evidence="3 4" key="1">
    <citation type="journal article" date="2016" name="Nat. Commun.">
        <title>Thousands of microbial genomes shed light on interconnected biogeochemical processes in an aquifer system.</title>
        <authorList>
            <person name="Anantharaman K."/>
            <person name="Brown C.T."/>
            <person name="Hug L.A."/>
            <person name="Sharon I."/>
            <person name="Castelle C.J."/>
            <person name="Probst A.J."/>
            <person name="Thomas B.C."/>
            <person name="Singh A."/>
            <person name="Wilkins M.J."/>
            <person name="Karaoz U."/>
            <person name="Brodie E.L."/>
            <person name="Williams K.H."/>
            <person name="Hubbard S.S."/>
            <person name="Banfield J.F."/>
        </authorList>
    </citation>
    <scope>NUCLEOTIDE SEQUENCE [LARGE SCALE GENOMIC DNA]</scope>
</reference>
<accession>A0A1G1VTH4</accession>
<protein>
    <recommendedName>
        <fullName evidence="2">Endonuclease NucS C-terminal domain-containing protein</fullName>
    </recommendedName>
</protein>
<dbReference type="GO" id="GO:0004519">
    <property type="term" value="F:endonuclease activity"/>
    <property type="evidence" value="ECO:0007669"/>
    <property type="project" value="InterPro"/>
</dbReference>
<dbReference type="EMBL" id="MHCJ01000003">
    <property type="protein sequence ID" value="OGY18723.1"/>
    <property type="molecule type" value="Genomic_DNA"/>
</dbReference>
<organism evidence="3 4">
    <name type="scientific">Candidatus Chisholmbacteria bacterium RIFCSPHIGHO2_01_FULL_52_32</name>
    <dbReference type="NCBI Taxonomy" id="1797591"/>
    <lineage>
        <taxon>Bacteria</taxon>
        <taxon>Candidatus Chisholmiibacteriota</taxon>
    </lineage>
</organism>
<dbReference type="Proteomes" id="UP000179233">
    <property type="component" value="Unassembled WGS sequence"/>
</dbReference>
<sequence length="349" mass="40326">MGQDLIQTTIAEKAKSPWWKDSERQVIGKYGKVFHPSQLDKLSKEDFKSFLLTKNNLHWEGIHRQGTLITSDMDALRRFLKYVLDEKMPIEKRLNTEFIEHGGLWVKGIGRAVITAILLVVYPEKYGVWNTKSETALKKLNLFPDFQRNDKFGNKYKNINAVLLELSTMHNISLWQLDGVLGDIVGASPVAEKEEENEDQIEEELREHGIEDPAVFGMEKHLEDFLIANWNKTIFGDEYELLYSEGNELESKQYSTDIGFIDILVKSKDDKKYLIIELKKGRSSDAVVGQTLRYISWVKRKLANGRMVKGVIIVLEAEEKLKYSLQDQKDITLYTYKVNFNLNKENLGD</sequence>
<dbReference type="CDD" id="cd22341">
    <property type="entry name" value="NucS-like"/>
    <property type="match status" value="1"/>
</dbReference>
<evidence type="ECO:0000256" key="1">
    <source>
        <dbReference type="ARBA" id="ARBA00023125"/>
    </source>
</evidence>
<dbReference type="AlphaFoldDB" id="A0A1G1VTH4"/>
<evidence type="ECO:0000313" key="4">
    <source>
        <dbReference type="Proteomes" id="UP000179233"/>
    </source>
</evidence>
<gene>
    <name evidence="3" type="ORF">A2786_04485</name>
</gene>
<evidence type="ECO:0000313" key="3">
    <source>
        <dbReference type="EMBL" id="OGY18723.1"/>
    </source>
</evidence>
<name>A0A1G1VTH4_9BACT</name>
<evidence type="ECO:0000259" key="2">
    <source>
        <dbReference type="Pfam" id="PF01939"/>
    </source>
</evidence>
<dbReference type="InterPro" id="IPR048301">
    <property type="entry name" value="NucS_C"/>
</dbReference>
<proteinExistence type="predicted"/>
<dbReference type="InterPro" id="IPR011856">
    <property type="entry name" value="tRNA_endonuc-like_dom_sf"/>
</dbReference>
<dbReference type="Pfam" id="PF01939">
    <property type="entry name" value="NucS_C"/>
    <property type="match status" value="1"/>
</dbReference>
<keyword evidence="1" id="KW-0238">DNA-binding</keyword>
<comment type="caution">
    <text evidence="3">The sequence shown here is derived from an EMBL/GenBank/DDBJ whole genome shotgun (WGS) entry which is preliminary data.</text>
</comment>
<dbReference type="Gene3D" id="3.40.1350.10">
    <property type="match status" value="1"/>
</dbReference>
<dbReference type="GO" id="GO:0003677">
    <property type="term" value="F:DNA binding"/>
    <property type="evidence" value="ECO:0007669"/>
    <property type="project" value="UniProtKB-KW"/>
</dbReference>
<dbReference type="InterPro" id="IPR002793">
    <property type="entry name" value="Endonuclease_NucS"/>
</dbReference>